<keyword evidence="1" id="KW-0472">Membrane</keyword>
<comment type="caution">
    <text evidence="2">The sequence shown here is derived from an EMBL/GenBank/DDBJ whole genome shotgun (WGS) entry which is preliminary data.</text>
</comment>
<name>A0ABW4LMQ3_9BACI</name>
<reference evidence="3" key="1">
    <citation type="journal article" date="2019" name="Int. J. Syst. Evol. Microbiol.">
        <title>The Global Catalogue of Microorganisms (GCM) 10K type strain sequencing project: providing services to taxonomists for standard genome sequencing and annotation.</title>
        <authorList>
            <consortium name="The Broad Institute Genomics Platform"/>
            <consortium name="The Broad Institute Genome Sequencing Center for Infectious Disease"/>
            <person name="Wu L."/>
            <person name="Ma J."/>
        </authorList>
    </citation>
    <scope>NUCLEOTIDE SEQUENCE [LARGE SCALE GENOMIC DNA]</scope>
    <source>
        <strain evidence="3">CCUG 49339</strain>
    </source>
</reference>
<dbReference type="Proteomes" id="UP001597214">
    <property type="component" value="Unassembled WGS sequence"/>
</dbReference>
<dbReference type="EMBL" id="JBHUEM010000003">
    <property type="protein sequence ID" value="MFD1735253.1"/>
    <property type="molecule type" value="Genomic_DNA"/>
</dbReference>
<evidence type="ECO:0000313" key="3">
    <source>
        <dbReference type="Proteomes" id="UP001597214"/>
    </source>
</evidence>
<evidence type="ECO:0000313" key="2">
    <source>
        <dbReference type="EMBL" id="MFD1735253.1"/>
    </source>
</evidence>
<keyword evidence="1" id="KW-0812">Transmembrane</keyword>
<organism evidence="2 3">
    <name type="scientific">Bacillus salitolerans</name>
    <dbReference type="NCBI Taxonomy" id="1437434"/>
    <lineage>
        <taxon>Bacteria</taxon>
        <taxon>Bacillati</taxon>
        <taxon>Bacillota</taxon>
        <taxon>Bacilli</taxon>
        <taxon>Bacillales</taxon>
        <taxon>Bacillaceae</taxon>
        <taxon>Bacillus</taxon>
    </lineage>
</organism>
<gene>
    <name evidence="2" type="ORF">ACFSCX_01620</name>
</gene>
<sequence>MKKLIDLSLKENGQGLTEYGLVLGLVSIAVIGLFNILGDAITAMFENALAILLSRE</sequence>
<keyword evidence="3" id="KW-1185">Reference proteome</keyword>
<feature type="transmembrane region" description="Helical" evidence="1">
    <location>
        <begin position="21"/>
        <end position="45"/>
    </location>
</feature>
<proteinExistence type="predicted"/>
<dbReference type="RefSeq" id="WP_377926356.1">
    <property type="nucleotide sequence ID" value="NZ_JBHUEM010000003.1"/>
</dbReference>
<keyword evidence="1" id="KW-1133">Transmembrane helix</keyword>
<accession>A0ABW4LMQ3</accession>
<evidence type="ECO:0000256" key="1">
    <source>
        <dbReference type="SAM" id="Phobius"/>
    </source>
</evidence>
<protein>
    <submittedName>
        <fullName evidence="2">Flp family type IVb pilin</fullName>
    </submittedName>
</protein>